<feature type="compositionally biased region" description="Pro residues" evidence="1">
    <location>
        <begin position="1"/>
        <end position="11"/>
    </location>
</feature>
<reference evidence="3 4" key="1">
    <citation type="submission" date="2022-06" db="EMBL/GenBank/DDBJ databases">
        <title>Sequencing the genomes of 1000 actinobacteria strains.</title>
        <authorList>
            <person name="Klenk H.-P."/>
        </authorList>
    </citation>
    <scope>NUCLEOTIDE SEQUENCE [LARGE SCALE GENOMIC DNA]</scope>
    <source>
        <strain evidence="3 4">DSM 44170</strain>
    </source>
</reference>
<evidence type="ECO:0000256" key="1">
    <source>
        <dbReference type="SAM" id="MobiDB-lite"/>
    </source>
</evidence>
<dbReference type="InterPro" id="IPR000086">
    <property type="entry name" value="NUDIX_hydrolase_dom"/>
</dbReference>
<dbReference type="Pfam" id="PF00293">
    <property type="entry name" value="NUDIX"/>
    <property type="match status" value="1"/>
</dbReference>
<dbReference type="Gene3D" id="3.90.79.10">
    <property type="entry name" value="Nucleoside Triphosphate Pyrophosphohydrolase"/>
    <property type="match status" value="1"/>
</dbReference>
<dbReference type="Proteomes" id="UP001320766">
    <property type="component" value="Unassembled WGS sequence"/>
</dbReference>
<organism evidence="3 4">
    <name type="scientific">Nonomuraea roseoviolacea subsp. carminata</name>
    <dbReference type="NCBI Taxonomy" id="160689"/>
    <lineage>
        <taxon>Bacteria</taxon>
        <taxon>Bacillati</taxon>
        <taxon>Actinomycetota</taxon>
        <taxon>Actinomycetes</taxon>
        <taxon>Streptosporangiales</taxon>
        <taxon>Streptosporangiaceae</taxon>
        <taxon>Nonomuraea</taxon>
    </lineage>
</organism>
<sequence>MVPPVKPPPESPAARFGTVRTPEPHGFGQDGFAAVVDRGHQADEHRRDRHRESHMTPIVPARDGERMLTHSNGQDWLVSWHPVDDLQEGKPHGAAGICVTAAHEMVLISHDGEHWGFPAGRPEGTETIEETLRREMLEEACVTVIGSRLLGHSRSECVRGRELGLVVIRSYWRAEVRLQEWQPEFEIRHRRVVPESEAKKYVRDPDLAATRVSFRALDEAAAGDGPRPP</sequence>
<dbReference type="PROSITE" id="PS51462">
    <property type="entry name" value="NUDIX"/>
    <property type="match status" value="1"/>
</dbReference>
<dbReference type="SUPFAM" id="SSF55811">
    <property type="entry name" value="Nudix"/>
    <property type="match status" value="1"/>
</dbReference>
<feature type="region of interest" description="Disordered" evidence="1">
    <location>
        <begin position="1"/>
        <end position="25"/>
    </location>
</feature>
<dbReference type="EMBL" id="JAMZEC010000001">
    <property type="protein sequence ID" value="MCP2348188.1"/>
    <property type="molecule type" value="Genomic_DNA"/>
</dbReference>
<feature type="domain" description="Nudix hydrolase" evidence="2">
    <location>
        <begin position="90"/>
        <end position="215"/>
    </location>
</feature>
<comment type="caution">
    <text evidence="3">The sequence shown here is derived from an EMBL/GenBank/DDBJ whole genome shotgun (WGS) entry which is preliminary data.</text>
</comment>
<evidence type="ECO:0000259" key="2">
    <source>
        <dbReference type="PROSITE" id="PS51462"/>
    </source>
</evidence>
<dbReference type="RefSeq" id="WP_253771705.1">
    <property type="nucleotide sequence ID" value="NZ_BAAAVE010000006.1"/>
</dbReference>
<proteinExistence type="predicted"/>
<dbReference type="InterPro" id="IPR015797">
    <property type="entry name" value="NUDIX_hydrolase-like_dom_sf"/>
</dbReference>
<evidence type="ECO:0000313" key="4">
    <source>
        <dbReference type="Proteomes" id="UP001320766"/>
    </source>
</evidence>
<accession>A0ABT1K2F9</accession>
<evidence type="ECO:0000313" key="3">
    <source>
        <dbReference type="EMBL" id="MCP2348188.1"/>
    </source>
</evidence>
<name>A0ABT1K2F9_9ACTN</name>
<protein>
    <submittedName>
        <fullName evidence="3">ADP-ribose pyrophosphatase YjhB (NUDIX family)</fullName>
    </submittedName>
</protein>
<gene>
    <name evidence="3" type="ORF">HD595_004310</name>
</gene>
<keyword evidence="4" id="KW-1185">Reference proteome</keyword>